<dbReference type="AlphaFoldDB" id="A0A8J6NSE5"/>
<accession>A0A8J6NSE5</accession>
<name>A0A8J6NSE5_9BACT</name>
<protein>
    <submittedName>
        <fullName evidence="1">Uncharacterized protein</fullName>
    </submittedName>
</protein>
<dbReference type="Proteomes" id="UP000603434">
    <property type="component" value="Unassembled WGS sequence"/>
</dbReference>
<organism evidence="1 2">
    <name type="scientific">Candidatus Desulfatibia profunda</name>
    <dbReference type="NCBI Taxonomy" id="2841695"/>
    <lineage>
        <taxon>Bacteria</taxon>
        <taxon>Pseudomonadati</taxon>
        <taxon>Thermodesulfobacteriota</taxon>
        <taxon>Desulfobacteria</taxon>
        <taxon>Desulfobacterales</taxon>
        <taxon>Desulfobacterales incertae sedis</taxon>
        <taxon>Candidatus Desulfatibia</taxon>
    </lineage>
</organism>
<reference evidence="1 2" key="1">
    <citation type="submission" date="2020-08" db="EMBL/GenBank/DDBJ databases">
        <title>Bridging the membrane lipid divide: bacteria of the FCB group superphylum have the potential to synthesize archaeal ether lipids.</title>
        <authorList>
            <person name="Villanueva L."/>
            <person name="Von Meijenfeldt F.A.B."/>
            <person name="Westbye A.B."/>
            <person name="Yadav S."/>
            <person name="Hopmans E.C."/>
            <person name="Dutilh B.E."/>
            <person name="Sinninghe Damste J.S."/>
        </authorList>
    </citation>
    <scope>NUCLEOTIDE SEQUENCE [LARGE SCALE GENOMIC DNA]</scope>
    <source>
        <strain evidence="1">NIOZ-UU30</strain>
    </source>
</reference>
<dbReference type="EMBL" id="JACNJH010000192">
    <property type="protein sequence ID" value="MBC8362441.1"/>
    <property type="molecule type" value="Genomic_DNA"/>
</dbReference>
<evidence type="ECO:0000313" key="2">
    <source>
        <dbReference type="Proteomes" id="UP000603434"/>
    </source>
</evidence>
<proteinExistence type="predicted"/>
<sequence length="214" mass="24511">MAITRARNRLLNILNISPDLKAILLTTDPVEIKRDKIKKKFSEIIIATLNDEQTIPPLEWVMTRDAVTIFRTIISPRSEMLAGYSLLAYIDDLLNKPQLAGRPEPDPGFFAELEHLLKGVMGKTGIYDEKSPAFAKYEGRKAARLRSADLSRMALTANSILPDGRRVYEFHSWEKKLSLADTYVYTDVSIYNYLKRLKAAGENPADYKTIWYYY</sequence>
<comment type="caution">
    <text evidence="1">The sequence shown here is derived from an EMBL/GenBank/DDBJ whole genome shotgun (WGS) entry which is preliminary data.</text>
</comment>
<gene>
    <name evidence="1" type="ORF">H8E23_13705</name>
</gene>
<evidence type="ECO:0000313" key="1">
    <source>
        <dbReference type="EMBL" id="MBC8362441.1"/>
    </source>
</evidence>